<comment type="caution">
    <text evidence="2">The sequence shown here is derived from an EMBL/GenBank/DDBJ whole genome shotgun (WGS) entry which is preliminary data.</text>
</comment>
<evidence type="ECO:0000313" key="3">
    <source>
        <dbReference type="Proteomes" id="UP000252770"/>
    </source>
</evidence>
<dbReference type="EMBL" id="QOUI01000001">
    <property type="protein sequence ID" value="RCK71290.1"/>
    <property type="molecule type" value="Genomic_DNA"/>
</dbReference>
<dbReference type="GO" id="GO:0030077">
    <property type="term" value="C:plasma membrane light-harvesting complex"/>
    <property type="evidence" value="ECO:0007669"/>
    <property type="project" value="InterPro"/>
</dbReference>
<reference evidence="2 3" key="1">
    <citation type="submission" date="2018-07" db="EMBL/GenBank/DDBJ databases">
        <title>Desertimonas flava gen. nov. sp. nov.</title>
        <authorList>
            <person name="Liu S."/>
        </authorList>
    </citation>
    <scope>NUCLEOTIDE SEQUENCE [LARGE SCALE GENOMIC DNA]</scope>
    <source>
        <strain evidence="2 3">16Sb5-5</strain>
    </source>
</reference>
<evidence type="ECO:0000259" key="1">
    <source>
        <dbReference type="Pfam" id="PF05239"/>
    </source>
</evidence>
<dbReference type="InterPro" id="IPR027275">
    <property type="entry name" value="PRC-brl_dom"/>
</dbReference>
<dbReference type="SUPFAM" id="SSF50346">
    <property type="entry name" value="PRC-barrel domain"/>
    <property type="match status" value="1"/>
</dbReference>
<dbReference type="InterPro" id="IPR014747">
    <property type="entry name" value="Bac_photo_RC_H_C"/>
</dbReference>
<name>A0A367YZK1_9ACTN</name>
<dbReference type="Pfam" id="PF05239">
    <property type="entry name" value="PRC"/>
    <property type="match status" value="1"/>
</dbReference>
<sequence length="118" mass="12796">MVSIEDLRDWVDLAVVDPAESKIGTLESIYFDTATDEPAFAAVKTGLLGGNRLLFVPLDGATVSPRHVKVRVLKKLAKDAPSIPQDGPLEASMEPEIYAHYDMPYATGAGGERKLGRR</sequence>
<dbReference type="RefSeq" id="WP_114124992.1">
    <property type="nucleotide sequence ID" value="NZ_QOUI01000001.1"/>
</dbReference>
<dbReference type="AlphaFoldDB" id="A0A367YZK1"/>
<evidence type="ECO:0000313" key="2">
    <source>
        <dbReference type="EMBL" id="RCK71290.1"/>
    </source>
</evidence>
<accession>A0A367YZK1</accession>
<keyword evidence="3" id="KW-1185">Reference proteome</keyword>
<organism evidence="2 3">
    <name type="scientific">Desertihabitans brevis</name>
    <dbReference type="NCBI Taxonomy" id="2268447"/>
    <lineage>
        <taxon>Bacteria</taxon>
        <taxon>Bacillati</taxon>
        <taxon>Actinomycetota</taxon>
        <taxon>Actinomycetes</taxon>
        <taxon>Propionibacteriales</taxon>
        <taxon>Propionibacteriaceae</taxon>
        <taxon>Desertihabitans</taxon>
    </lineage>
</organism>
<dbReference type="InterPro" id="IPR011033">
    <property type="entry name" value="PRC_barrel-like_sf"/>
</dbReference>
<dbReference type="Proteomes" id="UP000252770">
    <property type="component" value="Unassembled WGS sequence"/>
</dbReference>
<gene>
    <name evidence="2" type="ORF">DT076_02310</name>
</gene>
<protein>
    <submittedName>
        <fullName evidence="2">PRC-barrel domain containing protein</fullName>
    </submittedName>
</protein>
<dbReference type="Gene3D" id="3.90.50.10">
    <property type="entry name" value="Photosynthetic Reaction Center, subunit H, domain 2"/>
    <property type="match status" value="1"/>
</dbReference>
<proteinExistence type="predicted"/>
<dbReference type="GO" id="GO:0019684">
    <property type="term" value="P:photosynthesis, light reaction"/>
    <property type="evidence" value="ECO:0007669"/>
    <property type="project" value="InterPro"/>
</dbReference>
<feature type="domain" description="PRC-barrel" evidence="1">
    <location>
        <begin position="7"/>
        <end position="75"/>
    </location>
</feature>